<evidence type="ECO:0000313" key="17">
    <source>
        <dbReference type="EMBL" id="ARQ10904.1"/>
    </source>
</evidence>
<evidence type="ECO:0000256" key="12">
    <source>
        <dbReference type="ARBA" id="ARBA00048988"/>
    </source>
</evidence>
<dbReference type="SUPFAM" id="SSF52540">
    <property type="entry name" value="P-loop containing nucleoside triphosphate hydrolases"/>
    <property type="match status" value="1"/>
</dbReference>
<feature type="region of interest" description="Disordered" evidence="14">
    <location>
        <begin position="1"/>
        <end position="42"/>
    </location>
</feature>
<evidence type="ECO:0000256" key="10">
    <source>
        <dbReference type="ARBA" id="ARBA00034808"/>
    </source>
</evidence>
<keyword evidence="3 13" id="KW-0378">Hydrolase</keyword>
<proteinExistence type="inferred from homology"/>
<evidence type="ECO:0000256" key="3">
    <source>
        <dbReference type="ARBA" id="ARBA00022801"/>
    </source>
</evidence>
<keyword evidence="4 13" id="KW-0347">Helicase</keyword>
<keyword evidence="5 13" id="KW-0067">ATP-binding</keyword>
<evidence type="ECO:0000256" key="7">
    <source>
        <dbReference type="ARBA" id="ARBA00023235"/>
    </source>
</evidence>
<dbReference type="GO" id="GO:0033202">
    <property type="term" value="C:DNA helicase complex"/>
    <property type="evidence" value="ECO:0007669"/>
    <property type="project" value="TreeGrafter"/>
</dbReference>
<dbReference type="PANTHER" id="PTHR11070">
    <property type="entry name" value="UVRD / RECB / PCRA DNA HELICASE FAMILY MEMBER"/>
    <property type="match status" value="1"/>
</dbReference>
<sequence length="825" mass="92546">MSNSFDDIPFFDEEPGEVARKPQPPVAAAGRPGAGGGIAARAMAARDGGKRPDYLAGLNPEQTEAVETLEGPVLVLAGAGTGKTRVLTTRIAHILNTGRAFPSQILAVTFTNKAAREMKERIALLVGGAVEGMPWLGTFHSIGVKLLRRHAELVGLSSDFTILDTDDVVRLIKQLIQAEGLDDKRWPAKQFAGMIDTWKNKGLGPADIPEGDARAFANGRGRDLYFAYQARLSTLNACDFGDLLMHPIAIFRKNPDLLKEYHGRFRYILVDEYQDTNTAQYMWLRLLAQRSKGEPQNVCCVGDDDQSIYGWRGAEVDNILRFEKDFPGAKVIKLERNYRSTEHILGAAAHLIAHNEGRLGKTLFTDRTDPDDVKVQVHASWDSEEEARAIGEEIEQLQRGKHLLNDMAILIRASFQMREFEDRFVTLGLNYRVIGGPRFYERLEIRDAMAYFRLIAQPADDLAFERIINTPKRGLGDTTVRALHDYARARDIPMLAAAADIVETDELKPKARKALFDVIQSFRRWQELLENTPHTELAEQILEESGYTDMWKNDKSAEAPGRLENLKELIRSMESFESMRGFLEHVSLVMDAETNENLDAVSIMTLHSAKGLEFDTVFLPGWEEGLFPHQRSLDESGRAGLEEERRLAYVGITRAKRRCHIWFVSNRRIHGLWQSTLPSRFLDELPETHVQVAEMEQSYGGYGRGGYGQSRFDKAEPFANSYSTPGWKRAQANKTDATRDNWGTRSGHAVERIGYGESGPKGRTIDGELVAKSTSSQPSRFTLGDRVFHMKFGNGNITGIEGNKLTIDFDRAGQKRVLDGFVERV</sequence>
<evidence type="ECO:0000256" key="6">
    <source>
        <dbReference type="ARBA" id="ARBA00023125"/>
    </source>
</evidence>
<dbReference type="GO" id="GO:0000725">
    <property type="term" value="P:recombinational repair"/>
    <property type="evidence" value="ECO:0007669"/>
    <property type="project" value="TreeGrafter"/>
</dbReference>
<dbReference type="CDD" id="cd18807">
    <property type="entry name" value="SF1_C_UvrD"/>
    <property type="match status" value="1"/>
</dbReference>
<gene>
    <name evidence="17" type="primary">uvrD</name>
    <name evidence="17" type="ORF">NXC12_CH02904</name>
</gene>
<evidence type="ECO:0000259" key="16">
    <source>
        <dbReference type="PROSITE" id="PS51217"/>
    </source>
</evidence>
<dbReference type="PROSITE" id="PS51198">
    <property type="entry name" value="UVRD_HELICASE_ATP_BIND"/>
    <property type="match status" value="1"/>
</dbReference>
<reference evidence="17 18" key="1">
    <citation type="submission" date="2017-04" db="EMBL/GenBank/DDBJ databases">
        <title>Complete genome sequences of Rhizobium genomic linages associated to common bean (phaseolus vulgaris).</title>
        <authorList>
            <person name="Santamaria R.I."/>
            <person name="Bustos P."/>
            <person name="Perez-Carrascal O."/>
            <person name="Martinez-Flores I."/>
            <person name="Juarez S."/>
            <person name="Lozano L."/>
            <person name="Miranda F."/>
            <person name="Vinuesa P."/>
            <person name="Martinez-Romero E."/>
            <person name="Cevallos M.A."/>
            <person name="Romero D."/>
            <person name="Davila G."/>
            <person name="Gonzalez V."/>
        </authorList>
    </citation>
    <scope>NUCLEOTIDE SEQUENCE [LARGE SCALE GENOMIC DNA]</scope>
    <source>
        <strain evidence="17 18">NXC12</strain>
    </source>
</reference>
<evidence type="ECO:0000313" key="18">
    <source>
        <dbReference type="Proteomes" id="UP000194159"/>
    </source>
</evidence>
<keyword evidence="6" id="KW-0238">DNA-binding</keyword>
<evidence type="ECO:0000256" key="5">
    <source>
        <dbReference type="ARBA" id="ARBA00022840"/>
    </source>
</evidence>
<evidence type="ECO:0000256" key="4">
    <source>
        <dbReference type="ARBA" id="ARBA00022806"/>
    </source>
</evidence>
<evidence type="ECO:0000256" key="14">
    <source>
        <dbReference type="SAM" id="MobiDB-lite"/>
    </source>
</evidence>
<dbReference type="FunFam" id="3.40.50.300:FF:001890">
    <property type="entry name" value="DNA helicase"/>
    <property type="match status" value="1"/>
</dbReference>
<dbReference type="Proteomes" id="UP000194159">
    <property type="component" value="Chromosome"/>
</dbReference>
<dbReference type="CDD" id="cd17932">
    <property type="entry name" value="DEXQc_UvrD"/>
    <property type="match status" value="1"/>
</dbReference>
<dbReference type="Gene3D" id="1.10.10.160">
    <property type="match status" value="1"/>
</dbReference>
<comment type="catalytic activity">
    <reaction evidence="12">
        <text>ATP + H2O = ADP + phosphate + H(+)</text>
        <dbReference type="Rhea" id="RHEA:13065"/>
        <dbReference type="ChEBI" id="CHEBI:15377"/>
        <dbReference type="ChEBI" id="CHEBI:15378"/>
        <dbReference type="ChEBI" id="CHEBI:30616"/>
        <dbReference type="ChEBI" id="CHEBI:43474"/>
        <dbReference type="ChEBI" id="CHEBI:456216"/>
        <dbReference type="EC" id="5.6.2.4"/>
    </reaction>
</comment>
<dbReference type="Gene3D" id="1.10.486.10">
    <property type="entry name" value="PCRA, domain 4"/>
    <property type="match status" value="1"/>
</dbReference>
<dbReference type="InterPro" id="IPR013986">
    <property type="entry name" value="DExx_box_DNA_helicase_dom_sf"/>
</dbReference>
<keyword evidence="2 13" id="KW-0547">Nucleotide-binding</keyword>
<evidence type="ECO:0000256" key="11">
    <source>
        <dbReference type="ARBA" id="ARBA00034923"/>
    </source>
</evidence>
<comment type="catalytic activity">
    <reaction evidence="9">
        <text>Couples ATP hydrolysis with the unwinding of duplex DNA by translocating in the 3'-5' direction.</text>
        <dbReference type="EC" id="5.6.2.4"/>
    </reaction>
</comment>
<comment type="function">
    <text evidence="8">Has both ATPase and helicase activities. Unwinds DNA duplexes with 3' to 5' polarity with respect to the bound strand and initiates unwinding most effectively when a single-stranded region is present. Involved in the post-incision events of nucleotide excision repair and methyl-directed mismatch repair.</text>
</comment>
<evidence type="ECO:0000256" key="13">
    <source>
        <dbReference type="PROSITE-ProRule" id="PRU00560"/>
    </source>
</evidence>
<evidence type="ECO:0000259" key="15">
    <source>
        <dbReference type="PROSITE" id="PS51198"/>
    </source>
</evidence>
<name>A0AAN1EKI8_RHIET</name>
<dbReference type="InterPro" id="IPR014016">
    <property type="entry name" value="UvrD-like_ATP-bd"/>
</dbReference>
<feature type="domain" description="UvrD-like helicase ATP-binding" evidence="15">
    <location>
        <begin position="56"/>
        <end position="341"/>
    </location>
</feature>
<dbReference type="PANTHER" id="PTHR11070:SF2">
    <property type="entry name" value="ATP-DEPENDENT DNA HELICASE SRS2"/>
    <property type="match status" value="1"/>
</dbReference>
<protein>
    <recommendedName>
        <fullName evidence="10">DNA 3'-5' helicase</fullName>
        <ecNumber evidence="10">5.6.2.4</ecNumber>
    </recommendedName>
    <alternativeName>
        <fullName evidence="11">DNA 3'-5' helicase II</fullName>
    </alternativeName>
</protein>
<dbReference type="EMBL" id="CP020906">
    <property type="protein sequence ID" value="ARQ10904.1"/>
    <property type="molecule type" value="Genomic_DNA"/>
</dbReference>
<dbReference type="FunFam" id="1.10.486.10:FF:000003">
    <property type="entry name" value="ATP-dependent DNA helicase"/>
    <property type="match status" value="1"/>
</dbReference>
<dbReference type="PROSITE" id="PS51217">
    <property type="entry name" value="UVRD_HELICASE_CTER"/>
    <property type="match status" value="1"/>
</dbReference>
<dbReference type="GO" id="GO:0003677">
    <property type="term" value="F:DNA binding"/>
    <property type="evidence" value="ECO:0007669"/>
    <property type="project" value="UniProtKB-KW"/>
</dbReference>
<evidence type="ECO:0000256" key="9">
    <source>
        <dbReference type="ARBA" id="ARBA00034617"/>
    </source>
</evidence>
<dbReference type="RefSeq" id="WP_086082410.1">
    <property type="nucleotide sequence ID" value="NZ_CP020906.1"/>
</dbReference>
<keyword evidence="7" id="KW-0413">Isomerase</keyword>
<dbReference type="Pfam" id="PF13361">
    <property type="entry name" value="UvrD_C"/>
    <property type="match status" value="1"/>
</dbReference>
<dbReference type="GO" id="GO:0005829">
    <property type="term" value="C:cytosol"/>
    <property type="evidence" value="ECO:0007669"/>
    <property type="project" value="TreeGrafter"/>
</dbReference>
<dbReference type="GO" id="GO:0043138">
    <property type="term" value="F:3'-5' DNA helicase activity"/>
    <property type="evidence" value="ECO:0007669"/>
    <property type="project" value="UniProtKB-EC"/>
</dbReference>
<dbReference type="EC" id="5.6.2.4" evidence="10"/>
<evidence type="ECO:0000256" key="2">
    <source>
        <dbReference type="ARBA" id="ARBA00022741"/>
    </source>
</evidence>
<dbReference type="GO" id="GO:0005524">
    <property type="term" value="F:ATP binding"/>
    <property type="evidence" value="ECO:0007669"/>
    <property type="project" value="UniProtKB-UniRule"/>
</dbReference>
<dbReference type="AlphaFoldDB" id="A0AAN1EKI8"/>
<evidence type="ECO:0000256" key="8">
    <source>
        <dbReference type="ARBA" id="ARBA00025289"/>
    </source>
</evidence>
<accession>A0AAN1EKI8</accession>
<dbReference type="Pfam" id="PF00580">
    <property type="entry name" value="UvrD-helicase"/>
    <property type="match status" value="1"/>
</dbReference>
<comment type="similarity">
    <text evidence="1">Belongs to the helicase family. UvrD subfamily.</text>
</comment>
<dbReference type="InterPro" id="IPR014017">
    <property type="entry name" value="DNA_helicase_UvrD-like_C"/>
</dbReference>
<dbReference type="Gene3D" id="3.40.50.300">
    <property type="entry name" value="P-loop containing nucleotide triphosphate hydrolases"/>
    <property type="match status" value="2"/>
</dbReference>
<dbReference type="GO" id="GO:0016787">
    <property type="term" value="F:hydrolase activity"/>
    <property type="evidence" value="ECO:0007669"/>
    <property type="project" value="UniProtKB-UniRule"/>
</dbReference>
<organism evidence="17 18">
    <name type="scientific">Rhizobium etli</name>
    <dbReference type="NCBI Taxonomy" id="29449"/>
    <lineage>
        <taxon>Bacteria</taxon>
        <taxon>Pseudomonadati</taxon>
        <taxon>Pseudomonadota</taxon>
        <taxon>Alphaproteobacteria</taxon>
        <taxon>Hyphomicrobiales</taxon>
        <taxon>Rhizobiaceae</taxon>
        <taxon>Rhizobium/Agrobacterium group</taxon>
        <taxon>Rhizobium</taxon>
    </lineage>
</organism>
<feature type="domain" description="UvrD-like helicase C-terminal" evidence="16">
    <location>
        <begin position="342"/>
        <end position="611"/>
    </location>
</feature>
<feature type="region of interest" description="Disordered" evidence="14">
    <location>
        <begin position="723"/>
        <end position="744"/>
    </location>
</feature>
<dbReference type="InterPro" id="IPR000212">
    <property type="entry name" value="DNA_helicase_UvrD/REP"/>
</dbReference>
<evidence type="ECO:0000256" key="1">
    <source>
        <dbReference type="ARBA" id="ARBA00009922"/>
    </source>
</evidence>
<dbReference type="InterPro" id="IPR027417">
    <property type="entry name" value="P-loop_NTPase"/>
</dbReference>
<feature type="binding site" evidence="13">
    <location>
        <begin position="77"/>
        <end position="84"/>
    </location>
    <ligand>
        <name>ATP</name>
        <dbReference type="ChEBI" id="CHEBI:30616"/>
    </ligand>
</feature>